<evidence type="ECO:0000313" key="1">
    <source>
        <dbReference type="EMBL" id="RKK67394.1"/>
    </source>
</evidence>
<organism evidence="1 2">
    <name type="scientific">Fusarium oxysporum</name>
    <name type="common">Fusarium vascular wilt</name>
    <dbReference type="NCBI Taxonomy" id="5507"/>
    <lineage>
        <taxon>Eukaryota</taxon>
        <taxon>Fungi</taxon>
        <taxon>Dikarya</taxon>
        <taxon>Ascomycota</taxon>
        <taxon>Pezizomycotina</taxon>
        <taxon>Sordariomycetes</taxon>
        <taxon>Hypocreomycetidae</taxon>
        <taxon>Hypocreales</taxon>
        <taxon>Nectriaceae</taxon>
        <taxon>Fusarium</taxon>
        <taxon>Fusarium oxysporum species complex</taxon>
    </lineage>
</organism>
<dbReference type="Proteomes" id="UP000285084">
    <property type="component" value="Unassembled WGS sequence"/>
</dbReference>
<dbReference type="AlphaFoldDB" id="A0A420MHA8"/>
<dbReference type="VEuPathDB" id="FungiDB:FOMG_18355"/>
<evidence type="ECO:0000313" key="2">
    <source>
        <dbReference type="Proteomes" id="UP000285084"/>
    </source>
</evidence>
<reference evidence="1 2" key="1">
    <citation type="journal article" date="2018" name="Sci. Rep.">
        <title>Characterisation of pathogen-specific regions and novel effector candidates in Fusarium oxysporum f. sp. cepae.</title>
        <authorList>
            <person name="Armitage A.D."/>
            <person name="Taylor A."/>
            <person name="Sobczyk M.K."/>
            <person name="Baxter L."/>
            <person name="Greenfield B.P."/>
            <person name="Bates H.J."/>
            <person name="Wilson F."/>
            <person name="Jackson A.C."/>
            <person name="Ott S."/>
            <person name="Harrison R.J."/>
            <person name="Clarkson J.P."/>
        </authorList>
    </citation>
    <scope>NUCLEOTIDE SEQUENCE [LARGE SCALE GENOMIC DNA]</scope>
    <source>
        <strain evidence="1 2">Fo_A13</strain>
    </source>
</reference>
<gene>
    <name evidence="1" type="ORF">BFJ69_g14528</name>
</gene>
<protein>
    <submittedName>
        <fullName evidence="1">Uncharacterized protein</fullName>
    </submittedName>
</protein>
<sequence length="65" mass="7072">MRADLRLCDSVLHVSTTKGLRDRYPFGSVNDAALAEAEGVTAPHYPTCPKRPFAALDAAITEDLR</sequence>
<name>A0A420MHA8_FUSOX</name>
<dbReference type="EMBL" id="MRCX01000231">
    <property type="protein sequence ID" value="RKK67394.1"/>
    <property type="molecule type" value="Genomic_DNA"/>
</dbReference>
<comment type="caution">
    <text evidence="1">The sequence shown here is derived from an EMBL/GenBank/DDBJ whole genome shotgun (WGS) entry which is preliminary data.</text>
</comment>
<accession>A0A420MHA8</accession>
<proteinExistence type="predicted"/>
<dbReference type="VEuPathDB" id="FungiDB:FOXG_15037"/>